<feature type="compositionally biased region" description="Low complexity" evidence="1">
    <location>
        <begin position="63"/>
        <end position="85"/>
    </location>
</feature>
<accession>A0A9P3GLK1</accession>
<feature type="region of interest" description="Disordered" evidence="1">
    <location>
        <begin position="1"/>
        <end position="48"/>
    </location>
</feature>
<protein>
    <submittedName>
        <fullName evidence="2">Uncharacterized protein</fullName>
    </submittedName>
</protein>
<name>A0A9P3GLK1_9APHY</name>
<feature type="region of interest" description="Disordered" evidence="1">
    <location>
        <begin position="63"/>
        <end position="93"/>
    </location>
</feature>
<dbReference type="AlphaFoldDB" id="A0A9P3GLK1"/>
<gene>
    <name evidence="2" type="ORF">PsYK624_132010</name>
</gene>
<comment type="caution">
    <text evidence="2">The sequence shown here is derived from an EMBL/GenBank/DDBJ whole genome shotgun (WGS) entry which is preliminary data.</text>
</comment>
<proteinExistence type="predicted"/>
<evidence type="ECO:0000313" key="2">
    <source>
        <dbReference type="EMBL" id="GJE96991.1"/>
    </source>
</evidence>
<reference evidence="2 3" key="1">
    <citation type="submission" date="2021-08" db="EMBL/GenBank/DDBJ databases">
        <title>Draft Genome Sequence of Phanerochaete sordida strain YK-624.</title>
        <authorList>
            <person name="Mori T."/>
            <person name="Dohra H."/>
            <person name="Suzuki T."/>
            <person name="Kawagishi H."/>
            <person name="Hirai H."/>
        </authorList>
    </citation>
    <scope>NUCLEOTIDE SEQUENCE [LARGE SCALE GENOMIC DNA]</scope>
    <source>
        <strain evidence="2 3">YK-624</strain>
    </source>
</reference>
<dbReference type="EMBL" id="BPQB01000066">
    <property type="protein sequence ID" value="GJE96991.1"/>
    <property type="molecule type" value="Genomic_DNA"/>
</dbReference>
<organism evidence="2 3">
    <name type="scientific">Phanerochaete sordida</name>
    <dbReference type="NCBI Taxonomy" id="48140"/>
    <lineage>
        <taxon>Eukaryota</taxon>
        <taxon>Fungi</taxon>
        <taxon>Dikarya</taxon>
        <taxon>Basidiomycota</taxon>
        <taxon>Agaricomycotina</taxon>
        <taxon>Agaricomycetes</taxon>
        <taxon>Polyporales</taxon>
        <taxon>Phanerochaetaceae</taxon>
        <taxon>Phanerochaete</taxon>
    </lineage>
</organism>
<dbReference type="InterPro" id="IPR009027">
    <property type="entry name" value="Ribosomal_bL9/RNase_H1_N"/>
</dbReference>
<keyword evidence="3" id="KW-1185">Reference proteome</keyword>
<evidence type="ECO:0000256" key="1">
    <source>
        <dbReference type="SAM" id="MobiDB-lite"/>
    </source>
</evidence>
<feature type="region of interest" description="Disordered" evidence="1">
    <location>
        <begin position="206"/>
        <end position="227"/>
    </location>
</feature>
<dbReference type="Proteomes" id="UP000703269">
    <property type="component" value="Unassembled WGS sequence"/>
</dbReference>
<sequence>MNANAPPVPGANAPPAAANAPPAAGNAPPAAAANAPPAAAAANAPPAAAPNVPNAAAPNVPNAAAAPNAPPGAAAANGPPAGAAGQPWQAAHGPNDLHAFLNALVEILEGDPFPPTPGDTSGPWWVVYSGLKVGVLRDWNLVATYTHGVSRNRSRGFGTLESARDSWADACVMGTVTGPLSEHSAVPYIVSLEEAARRMHDALGLGGPPAAAPEAATPVADDTNPENPPAWVVIRGRRPGVQYFRSAYRSALGTHPDCWGFAAPSDRQADRMWLDNLAHVAFLPY</sequence>
<dbReference type="SUPFAM" id="SSF55658">
    <property type="entry name" value="L9 N-domain-like"/>
    <property type="match status" value="1"/>
</dbReference>
<evidence type="ECO:0000313" key="3">
    <source>
        <dbReference type="Proteomes" id="UP000703269"/>
    </source>
</evidence>